<dbReference type="PANTHER" id="PTHR37813">
    <property type="entry name" value="FELS-2 PROPHAGE PROTEIN"/>
    <property type="match status" value="1"/>
</dbReference>
<evidence type="ECO:0000259" key="3">
    <source>
        <dbReference type="Pfam" id="PF10145"/>
    </source>
</evidence>
<keyword evidence="2" id="KW-0812">Transmembrane</keyword>
<name>A0A6I5ZQA6_9FIRM</name>
<evidence type="ECO:0000313" key="5">
    <source>
        <dbReference type="Proteomes" id="UP000425916"/>
    </source>
</evidence>
<dbReference type="AlphaFoldDB" id="A0A6I5ZQA6"/>
<gene>
    <name evidence="4" type="ORF">MGLY_10530</name>
</gene>
<evidence type="ECO:0000313" key="4">
    <source>
        <dbReference type="EMBL" id="QGP91711.1"/>
    </source>
</evidence>
<feature type="transmembrane region" description="Helical" evidence="2">
    <location>
        <begin position="539"/>
        <end position="557"/>
    </location>
</feature>
<evidence type="ECO:0000256" key="1">
    <source>
        <dbReference type="ARBA" id="ARBA00022612"/>
    </source>
</evidence>
<organism evidence="4 5">
    <name type="scientific">Neomoorella glycerini</name>
    <dbReference type="NCBI Taxonomy" id="55779"/>
    <lineage>
        <taxon>Bacteria</taxon>
        <taxon>Bacillati</taxon>
        <taxon>Bacillota</taxon>
        <taxon>Clostridia</taxon>
        <taxon>Neomoorellales</taxon>
        <taxon>Neomoorellaceae</taxon>
        <taxon>Neomoorella</taxon>
    </lineage>
</organism>
<protein>
    <submittedName>
        <fullName evidence="4">Phage-related minor tail protein</fullName>
    </submittedName>
</protein>
<evidence type="ECO:0000256" key="2">
    <source>
        <dbReference type="SAM" id="Phobius"/>
    </source>
</evidence>
<feature type="transmembrane region" description="Helical" evidence="2">
    <location>
        <begin position="513"/>
        <end position="533"/>
    </location>
</feature>
<feature type="transmembrane region" description="Helical" evidence="2">
    <location>
        <begin position="395"/>
        <end position="424"/>
    </location>
</feature>
<dbReference type="RefSeq" id="WP_170290929.1">
    <property type="nucleotide sequence ID" value="NZ_CP046244.1"/>
</dbReference>
<keyword evidence="2" id="KW-0472">Membrane</keyword>
<dbReference type="EMBL" id="CP046244">
    <property type="protein sequence ID" value="QGP91711.1"/>
    <property type="molecule type" value="Genomic_DNA"/>
</dbReference>
<dbReference type="Proteomes" id="UP000425916">
    <property type="component" value="Chromosome"/>
</dbReference>
<keyword evidence="5" id="KW-1185">Reference proteome</keyword>
<dbReference type="Pfam" id="PF10145">
    <property type="entry name" value="PhageMin_Tail"/>
    <property type="match status" value="1"/>
</dbReference>
<keyword evidence="1" id="KW-1188">Viral release from host cell</keyword>
<proteinExistence type="predicted"/>
<sequence>MGLETIYRLSVILKLSDLLSGPMRGAQVAVNKTNERLQALANTSKNLMAAGGAMTAAGTAILGAVLLPTKATFETQRALGELASVGVTDLQALEKAAMSFSNKWAGTTKAQFISAAYDIKGGISSLTDTGVAEYTRLAALTAKATKATTEEMTSLFATGYGIYKDMYNKLSDEAFGQMFSGGIAAAVNQFKSTGPQMAQALTTLGAAATSAKRPMEEQLTVLGMLQATMPGGEAGTKYRAFIQSAAKAGKELGLSFVDSKNQLLGVTEIIAKLRAKYGDTLDAIEKQQIAKAFGTDEAVAMIDLLYPKLDSLKDNIGNIREAMKGGTKVTLEMARAMNIDPGSRWQILGQQWQNLKEVVGGELLPTFNQIMDKTGGFLQRLTDLAQANPGVARSIGLVAAGAGVLLAALGGASLLIGGVGYMFTQLVKPLRLIREAAGPIQDAFLTLRIRGMYAADSLRKGFSTIRAGAASAGRGVAQLAISTAQLARRAAIAAAGGLRNMAVGLVQLARRGIMAAATALPGLIASVWSFTAALLANPITWVVMGVIALVAALVLLWRNWDAVTAAFARGWEWIKNVFTMGKQWLAEALTGMKNLIVGKFTEFKESGAALLQAFVDGLKSMVMQPYEVVKGGLAKLRRLLPFSDAKEGPLSQLTKSGGALITTLAGGIYAKQHVLYAAMSDVLGGAGLTPALAAGGEGFAAPPPGLAKTTSVNIREIFRERSITRERERSVETRRGGPLVALHYYGNDRAEARDLLRDLEAWLSRNQ</sequence>
<reference evidence="4 5" key="1">
    <citation type="submission" date="2019-11" db="EMBL/GenBank/DDBJ databases">
        <title>Genome sequence of Moorella glycerini DSM11254.</title>
        <authorList>
            <person name="Poehlein A."/>
            <person name="Boeer T."/>
            <person name="Daniel R."/>
        </authorList>
    </citation>
    <scope>NUCLEOTIDE SEQUENCE [LARGE SCALE GENOMIC DNA]</scope>
    <source>
        <strain evidence="4 5">DSM 11254</strain>
    </source>
</reference>
<accession>A0A6I5ZQA6</accession>
<dbReference type="PANTHER" id="PTHR37813:SF1">
    <property type="entry name" value="FELS-2 PROPHAGE PROTEIN"/>
    <property type="match status" value="1"/>
</dbReference>
<feature type="domain" description="Phage tail tape measure protein" evidence="3">
    <location>
        <begin position="95"/>
        <end position="294"/>
    </location>
</feature>
<dbReference type="InterPro" id="IPR010090">
    <property type="entry name" value="Phage_tape_meas"/>
</dbReference>
<keyword evidence="2" id="KW-1133">Transmembrane helix</keyword>
<dbReference type="NCBIfam" id="TIGR01760">
    <property type="entry name" value="tape_meas_TP901"/>
    <property type="match status" value="1"/>
</dbReference>